<accession>A0A3A8G2Q7</accession>
<evidence type="ECO:0000313" key="6">
    <source>
        <dbReference type="Proteomes" id="UP000281084"/>
    </source>
</evidence>
<keyword evidence="5" id="KW-1185">Reference proteome</keyword>
<evidence type="ECO:0000313" key="2">
    <source>
        <dbReference type="EMBL" id="RLL37009.1"/>
    </source>
</evidence>
<proteinExistence type="predicted"/>
<sequence>MPENVQAFNNTLNQGIKSLNEALASTQQTTSTTATQSSKRAKSGYLTGAQCQNSLGKTKAQIESMSNETLTNQRAYALSSMGATYNFYLSDVSKRSVDLAGKPKDYPSICSLTLESNKASAKVLHWNII</sequence>
<evidence type="ECO:0000313" key="4">
    <source>
        <dbReference type="Proteomes" id="UP000267166"/>
    </source>
</evidence>
<dbReference type="Proteomes" id="UP000281084">
    <property type="component" value="Unassembled WGS sequence"/>
</dbReference>
<organism evidence="1 6">
    <name type="scientific">Acinetobacter cumulans</name>
    <dbReference type="NCBI Taxonomy" id="2136182"/>
    <lineage>
        <taxon>Bacteria</taxon>
        <taxon>Pseudomonadati</taxon>
        <taxon>Pseudomonadota</taxon>
        <taxon>Gammaproteobacteria</taxon>
        <taxon>Moraxellales</taxon>
        <taxon>Moraxellaceae</taxon>
        <taxon>Acinetobacter</taxon>
    </lineage>
</organism>
<dbReference type="Proteomes" id="UP000267166">
    <property type="component" value="Unassembled WGS sequence"/>
</dbReference>
<protein>
    <submittedName>
        <fullName evidence="1">Uncharacterized protein</fullName>
    </submittedName>
</protein>
<evidence type="ECO:0000313" key="1">
    <source>
        <dbReference type="EMBL" id="RKG53305.1"/>
    </source>
</evidence>
<dbReference type="EMBL" id="RCHE01000003">
    <property type="protein sequence ID" value="RLL49592.1"/>
    <property type="molecule type" value="Genomic_DNA"/>
</dbReference>
<gene>
    <name evidence="1" type="ORF">D7V64_07610</name>
    <name evidence="3" type="ORF">D9K79_02060</name>
    <name evidence="2" type="ORF">D9K80_04475</name>
</gene>
<evidence type="ECO:0000313" key="3">
    <source>
        <dbReference type="EMBL" id="RLL49592.1"/>
    </source>
</evidence>
<dbReference type="EMBL" id="RAXZ01000007">
    <property type="protein sequence ID" value="RKG53305.1"/>
    <property type="molecule type" value="Genomic_DNA"/>
</dbReference>
<dbReference type="AlphaFoldDB" id="A0A3A8G2Q7"/>
<name>A0A3A8G2Q7_9GAMM</name>
<reference evidence="1 6" key="2">
    <citation type="submission" date="2018-09" db="EMBL/GenBank/DDBJ databases">
        <title>The draft genome of Acinetobacter spp. strains.</title>
        <authorList>
            <person name="Qin J."/>
            <person name="Feng Y."/>
            <person name="Zong Z."/>
        </authorList>
    </citation>
    <scope>NUCLEOTIDE SEQUENCE [LARGE SCALE GENOMIC DNA]</scope>
    <source>
        <strain evidence="1 6">WCHAc060002</strain>
    </source>
</reference>
<accession>A0A498D349</accession>
<comment type="caution">
    <text evidence="1">The sequence shown here is derived from an EMBL/GenBank/DDBJ whole genome shotgun (WGS) entry which is preliminary data.</text>
</comment>
<reference evidence="4 5" key="1">
    <citation type="submission" date="2018-09" db="EMBL/GenBank/DDBJ databases">
        <title>The draft genome of Acinetobacter sp. strains.</title>
        <authorList>
            <person name="Qin J."/>
            <person name="Feng Y."/>
            <person name="Zong Z."/>
        </authorList>
    </citation>
    <scope>NUCLEOTIDE SEQUENCE [LARGE SCALE GENOMIC DNA]</scope>
    <source>
        <strain evidence="3 5">WCHAc060001</strain>
        <strain evidence="2 4">WCHAc060003</strain>
    </source>
</reference>
<evidence type="ECO:0000313" key="5">
    <source>
        <dbReference type="Proteomes" id="UP000273105"/>
    </source>
</evidence>
<dbReference type="EMBL" id="RCHD01000007">
    <property type="protein sequence ID" value="RLL37009.1"/>
    <property type="molecule type" value="Genomic_DNA"/>
</dbReference>
<dbReference type="Proteomes" id="UP000273105">
    <property type="component" value="Unassembled WGS sequence"/>
</dbReference>